<dbReference type="EMBL" id="JAGSXJ010000017">
    <property type="protein sequence ID" value="KAH6683532.1"/>
    <property type="molecule type" value="Genomic_DNA"/>
</dbReference>
<dbReference type="Proteomes" id="UP000770015">
    <property type="component" value="Unassembled WGS sequence"/>
</dbReference>
<feature type="signal peptide" evidence="2">
    <location>
        <begin position="1"/>
        <end position="22"/>
    </location>
</feature>
<evidence type="ECO:0000313" key="3">
    <source>
        <dbReference type="EMBL" id="KAH6683532.1"/>
    </source>
</evidence>
<keyword evidence="4" id="KW-1185">Reference proteome</keyword>
<feature type="region of interest" description="Disordered" evidence="1">
    <location>
        <begin position="288"/>
        <end position="327"/>
    </location>
</feature>
<comment type="caution">
    <text evidence="3">The sequence shown here is derived from an EMBL/GenBank/DDBJ whole genome shotgun (WGS) entry which is preliminary data.</text>
</comment>
<name>A0A9P8V858_9PEZI</name>
<proteinExistence type="predicted"/>
<gene>
    <name evidence="3" type="ORF">F5X68DRAFT_233588</name>
</gene>
<evidence type="ECO:0000256" key="1">
    <source>
        <dbReference type="SAM" id="MobiDB-lite"/>
    </source>
</evidence>
<evidence type="ECO:0000313" key="4">
    <source>
        <dbReference type="Proteomes" id="UP000770015"/>
    </source>
</evidence>
<evidence type="ECO:0000256" key="2">
    <source>
        <dbReference type="SAM" id="SignalP"/>
    </source>
</evidence>
<sequence>MPTIMKAISYFSYLSLIPLASAIDPSPIGPRQWSTVGISRKTGTSGPWDIPSEDWAYIMSEPDFERVFPINGHNVSSADGLDTIDGWTVTLSVRTEIPADDVIEISGPGADFAGSLVRLNPPESLVEQAQGESSTISLLDPKWRLCVATYQFTSLEDRLAVTMDDGSCSNIFSDECLRAMGQQRMIPSNPYVGCDLPSWPSECDSIYGSGSSRPLTGRYSTWDDDDIEWLSGSHIVSVATDTFPRGDRNATIDLVTRYTDLVVVSWLHNTTDSGNTTFSQSVVCPKALNTTDNDQDSGSDGDNSGNGGDGDGGGNGDGDGEAEGDGGNAGASLSVSLTACLLGLLMSLAL</sequence>
<keyword evidence="2" id="KW-0732">Signal</keyword>
<dbReference type="AlphaFoldDB" id="A0A9P8V858"/>
<reference evidence="3" key="1">
    <citation type="journal article" date="2021" name="Nat. Commun.">
        <title>Genetic determinants of endophytism in the Arabidopsis root mycobiome.</title>
        <authorList>
            <person name="Mesny F."/>
            <person name="Miyauchi S."/>
            <person name="Thiergart T."/>
            <person name="Pickel B."/>
            <person name="Atanasova L."/>
            <person name="Karlsson M."/>
            <person name="Huettel B."/>
            <person name="Barry K.W."/>
            <person name="Haridas S."/>
            <person name="Chen C."/>
            <person name="Bauer D."/>
            <person name="Andreopoulos W."/>
            <person name="Pangilinan J."/>
            <person name="LaButti K."/>
            <person name="Riley R."/>
            <person name="Lipzen A."/>
            <person name="Clum A."/>
            <person name="Drula E."/>
            <person name="Henrissat B."/>
            <person name="Kohler A."/>
            <person name="Grigoriev I.V."/>
            <person name="Martin F.M."/>
            <person name="Hacquard S."/>
        </authorList>
    </citation>
    <scope>NUCLEOTIDE SEQUENCE</scope>
    <source>
        <strain evidence="3">MPI-SDFR-AT-0117</strain>
    </source>
</reference>
<accession>A0A9P8V858</accession>
<dbReference type="OrthoDB" id="4526039at2759"/>
<feature type="compositionally biased region" description="Gly residues" evidence="1">
    <location>
        <begin position="304"/>
        <end position="317"/>
    </location>
</feature>
<feature type="chain" id="PRO_5040327893" evidence="2">
    <location>
        <begin position="23"/>
        <end position="350"/>
    </location>
</feature>
<organism evidence="3 4">
    <name type="scientific">Plectosphaerella plurivora</name>
    <dbReference type="NCBI Taxonomy" id="936078"/>
    <lineage>
        <taxon>Eukaryota</taxon>
        <taxon>Fungi</taxon>
        <taxon>Dikarya</taxon>
        <taxon>Ascomycota</taxon>
        <taxon>Pezizomycotina</taxon>
        <taxon>Sordariomycetes</taxon>
        <taxon>Hypocreomycetidae</taxon>
        <taxon>Glomerellales</taxon>
        <taxon>Plectosphaerellaceae</taxon>
        <taxon>Plectosphaerella</taxon>
    </lineage>
</organism>
<protein>
    <submittedName>
        <fullName evidence="3">Uncharacterized protein</fullName>
    </submittedName>
</protein>